<organism evidence="2 3">
    <name type="scientific">Pythium insidiosum</name>
    <name type="common">Pythiosis disease agent</name>
    <dbReference type="NCBI Taxonomy" id="114742"/>
    <lineage>
        <taxon>Eukaryota</taxon>
        <taxon>Sar</taxon>
        <taxon>Stramenopiles</taxon>
        <taxon>Oomycota</taxon>
        <taxon>Peronosporomycetes</taxon>
        <taxon>Pythiales</taxon>
        <taxon>Pythiaceae</taxon>
        <taxon>Pythium</taxon>
    </lineage>
</organism>
<proteinExistence type="predicted"/>
<reference evidence="2" key="1">
    <citation type="submission" date="2021-12" db="EMBL/GenBank/DDBJ databases">
        <title>Prjna785345.</title>
        <authorList>
            <person name="Rujirawat T."/>
            <person name="Krajaejun T."/>
        </authorList>
    </citation>
    <scope>NUCLEOTIDE SEQUENCE</scope>
    <source>
        <strain evidence="2">Pi057C3</strain>
    </source>
</reference>
<dbReference type="EMBL" id="JAKCXM010000181">
    <property type="protein sequence ID" value="KAJ0399488.1"/>
    <property type="molecule type" value="Genomic_DNA"/>
</dbReference>
<evidence type="ECO:0000313" key="2">
    <source>
        <dbReference type="EMBL" id="KAJ0399488.1"/>
    </source>
</evidence>
<keyword evidence="3" id="KW-1185">Reference proteome</keyword>
<evidence type="ECO:0000313" key="3">
    <source>
        <dbReference type="Proteomes" id="UP001209570"/>
    </source>
</evidence>
<name>A0AAD5M037_PYTIN</name>
<accession>A0AAD5M037</accession>
<comment type="caution">
    <text evidence="2">The sequence shown here is derived from an EMBL/GenBank/DDBJ whole genome shotgun (WGS) entry which is preliminary data.</text>
</comment>
<gene>
    <name evidence="2" type="ORF">P43SY_003365</name>
</gene>
<protein>
    <submittedName>
        <fullName evidence="2">Uncharacterized protein</fullName>
    </submittedName>
</protein>
<evidence type="ECO:0000256" key="1">
    <source>
        <dbReference type="SAM" id="MobiDB-lite"/>
    </source>
</evidence>
<dbReference type="AlphaFoldDB" id="A0AAD5M037"/>
<dbReference type="Proteomes" id="UP001209570">
    <property type="component" value="Unassembled WGS sequence"/>
</dbReference>
<feature type="region of interest" description="Disordered" evidence="1">
    <location>
        <begin position="1"/>
        <end position="44"/>
    </location>
</feature>
<sequence length="208" mass="22930">MHSRPSLPERLLKRVRSPSSSTASDACLPSAKASKRDAQGSPRSTCDIVNHTFADASKTSAMVDGASVTSSSTERAPWPRIASCDGLRNAIVFLQNSRQHAMMLAVQNHWDRAMGVLEKVEKASESVCSQRRKLVAEQFNAALRAAENLVSSRSPKVKRGVQFCEDVRVGVAVEVDRSAWEVQTPVREEMLVLRASRTIPKENLSELW</sequence>